<dbReference type="PRINTS" id="PR00313">
    <property type="entry name" value="CABNDNGRPT"/>
</dbReference>
<dbReference type="PANTHER" id="PTHR38340">
    <property type="entry name" value="S-LAYER PROTEIN"/>
    <property type="match status" value="1"/>
</dbReference>
<dbReference type="Gene3D" id="2.150.10.10">
    <property type="entry name" value="Serralysin-like metalloprotease, C-terminal"/>
    <property type="match status" value="2"/>
</dbReference>
<keyword evidence="4" id="KW-1185">Reference proteome</keyword>
<dbReference type="GO" id="GO:0005509">
    <property type="term" value="F:calcium ion binding"/>
    <property type="evidence" value="ECO:0007669"/>
    <property type="project" value="InterPro"/>
</dbReference>
<dbReference type="AlphaFoldDB" id="W9GRL8"/>
<sequence length="317" mass="33024">MALIFGHGRTTVWGTRWADEIHVGGRSAAYGQSGNDRIFGDDAANHLVGQTGNDSLFGRGGDDFLDGGRGNDHLYGEAGNDLIWGGAGNDFLVGGSGNDRVRGDAGNDTIVHDVRVAGLLPAGTDEYTGGAGADTLIINVRGQTETYGAAGPEIRIDDHGNGVLAYTNGPIESDFVRAATFTGIEVFHLVDDSNPLIFRGGALDATVIGGAGDDVFEGGEGDETFTGLAGNDQFLVLWRPGLQLGHDVIHGFNPVEDSLGKNSFDEDYSGPDPLAISAVERGGHTFYTFTDANTHAIVGTLDVDAVGLPPIGDYLMG</sequence>
<comment type="caution">
    <text evidence="3">The sequence shown here is derived from an EMBL/GenBank/DDBJ whole genome shotgun (WGS) entry which is preliminary data.</text>
</comment>
<dbReference type="InterPro" id="IPR011049">
    <property type="entry name" value="Serralysin-like_metalloprot_C"/>
</dbReference>
<dbReference type="InterPro" id="IPR050557">
    <property type="entry name" value="RTX_toxin/Mannuronan_C5-epim"/>
</dbReference>
<dbReference type="Proteomes" id="UP000019486">
    <property type="component" value="Unassembled WGS sequence"/>
</dbReference>
<dbReference type="SUPFAM" id="SSF51120">
    <property type="entry name" value="beta-Roll"/>
    <property type="match status" value="2"/>
</dbReference>
<keyword evidence="2" id="KW-0964">Secreted</keyword>
<name>W9GRL8_9PROT</name>
<evidence type="ECO:0000256" key="1">
    <source>
        <dbReference type="ARBA" id="ARBA00004613"/>
    </source>
</evidence>
<dbReference type="STRING" id="1385369.N825_27065"/>
<dbReference type="PROSITE" id="PS00330">
    <property type="entry name" value="HEMOLYSIN_CALCIUM"/>
    <property type="match status" value="3"/>
</dbReference>
<dbReference type="OrthoDB" id="7515000at2"/>
<proteinExistence type="predicted"/>
<organism evidence="3 4">
    <name type="scientific">Skermanella stibiiresistens SB22</name>
    <dbReference type="NCBI Taxonomy" id="1385369"/>
    <lineage>
        <taxon>Bacteria</taxon>
        <taxon>Pseudomonadati</taxon>
        <taxon>Pseudomonadota</taxon>
        <taxon>Alphaproteobacteria</taxon>
        <taxon>Rhodospirillales</taxon>
        <taxon>Azospirillaceae</taxon>
        <taxon>Skermanella</taxon>
    </lineage>
</organism>
<dbReference type="EMBL" id="AVFL01000044">
    <property type="protein sequence ID" value="EWY36409.1"/>
    <property type="molecule type" value="Genomic_DNA"/>
</dbReference>
<gene>
    <name evidence="3" type="ORF">N825_27065</name>
</gene>
<protein>
    <recommendedName>
        <fullName evidence="5">Calcium-binding protein</fullName>
    </recommendedName>
</protein>
<dbReference type="InterPro" id="IPR001343">
    <property type="entry name" value="Hemolysn_Ca-bd"/>
</dbReference>
<evidence type="ECO:0000313" key="4">
    <source>
        <dbReference type="Proteomes" id="UP000019486"/>
    </source>
</evidence>
<evidence type="ECO:0008006" key="5">
    <source>
        <dbReference type="Google" id="ProtNLM"/>
    </source>
</evidence>
<reference evidence="3 4" key="1">
    <citation type="submission" date="2013-08" db="EMBL/GenBank/DDBJ databases">
        <title>The genome sequence of Skermanella stibiiresistens.</title>
        <authorList>
            <person name="Zhu W."/>
            <person name="Wang G."/>
        </authorList>
    </citation>
    <scope>NUCLEOTIDE SEQUENCE [LARGE SCALE GENOMIC DNA]</scope>
    <source>
        <strain evidence="3 4">SB22</strain>
    </source>
</reference>
<dbReference type="InterPro" id="IPR018511">
    <property type="entry name" value="Hemolysin-typ_Ca-bd_CS"/>
</dbReference>
<evidence type="ECO:0000256" key="2">
    <source>
        <dbReference type="ARBA" id="ARBA00022525"/>
    </source>
</evidence>
<dbReference type="Pfam" id="PF00353">
    <property type="entry name" value="HemolysinCabind"/>
    <property type="match status" value="3"/>
</dbReference>
<accession>W9GRL8</accession>
<dbReference type="GO" id="GO:0005576">
    <property type="term" value="C:extracellular region"/>
    <property type="evidence" value="ECO:0007669"/>
    <property type="project" value="UniProtKB-SubCell"/>
</dbReference>
<comment type="subcellular location">
    <subcellularLocation>
        <location evidence="1">Secreted</location>
    </subcellularLocation>
</comment>
<evidence type="ECO:0000313" key="3">
    <source>
        <dbReference type="EMBL" id="EWY36409.1"/>
    </source>
</evidence>
<dbReference type="PANTHER" id="PTHR38340:SF1">
    <property type="entry name" value="S-LAYER PROTEIN"/>
    <property type="match status" value="1"/>
</dbReference>
<dbReference type="RefSeq" id="WP_037460771.1">
    <property type="nucleotide sequence ID" value="NZ_AVFL01000044.1"/>
</dbReference>